<organism evidence="2 3">
    <name type="scientific">Alligator mississippiensis</name>
    <name type="common">American alligator</name>
    <dbReference type="NCBI Taxonomy" id="8496"/>
    <lineage>
        <taxon>Eukaryota</taxon>
        <taxon>Metazoa</taxon>
        <taxon>Chordata</taxon>
        <taxon>Craniata</taxon>
        <taxon>Vertebrata</taxon>
        <taxon>Euteleostomi</taxon>
        <taxon>Archelosauria</taxon>
        <taxon>Archosauria</taxon>
        <taxon>Crocodylia</taxon>
        <taxon>Alligatoridae</taxon>
        <taxon>Alligatorinae</taxon>
        <taxon>Alligator</taxon>
    </lineage>
</organism>
<feature type="region of interest" description="Disordered" evidence="1">
    <location>
        <begin position="75"/>
        <end position="99"/>
    </location>
</feature>
<keyword evidence="3" id="KW-1185">Reference proteome</keyword>
<comment type="caution">
    <text evidence="2">The sequence shown here is derived from an EMBL/GenBank/DDBJ whole genome shotgun (WGS) entry which is preliminary data.</text>
</comment>
<protein>
    <submittedName>
        <fullName evidence="2">Uncharacterized protein</fullName>
    </submittedName>
</protein>
<name>A0A151N444_ALLMI</name>
<accession>A0A151N444</accession>
<sequence>MSSVGGFYCITCEEIRAAVTLQVEDLSVHLCFVQPSEKSACLLQRSDGTRWPQLLGVRARVCRDTQEDTVEGMTLAHRSKGSSHPEGFPKLPEKKQARGKAPLRFTTQMSLHCKMY</sequence>
<dbReference type="EMBL" id="AKHW03004073">
    <property type="protein sequence ID" value="KYO31558.1"/>
    <property type="molecule type" value="Genomic_DNA"/>
</dbReference>
<dbReference type="AlphaFoldDB" id="A0A151N444"/>
<evidence type="ECO:0000313" key="2">
    <source>
        <dbReference type="EMBL" id="KYO31558.1"/>
    </source>
</evidence>
<dbReference type="Proteomes" id="UP000050525">
    <property type="component" value="Unassembled WGS sequence"/>
</dbReference>
<evidence type="ECO:0000313" key="3">
    <source>
        <dbReference type="Proteomes" id="UP000050525"/>
    </source>
</evidence>
<evidence type="ECO:0000256" key="1">
    <source>
        <dbReference type="SAM" id="MobiDB-lite"/>
    </source>
</evidence>
<gene>
    <name evidence="2" type="ORF">Y1Q_0006120</name>
</gene>
<proteinExistence type="predicted"/>
<reference evidence="2 3" key="1">
    <citation type="journal article" date="2012" name="Genome Biol.">
        <title>Sequencing three crocodilian genomes to illuminate the evolution of archosaurs and amniotes.</title>
        <authorList>
            <person name="St John J.A."/>
            <person name="Braun E.L."/>
            <person name="Isberg S.R."/>
            <person name="Miles L.G."/>
            <person name="Chong A.Y."/>
            <person name="Gongora J."/>
            <person name="Dalzell P."/>
            <person name="Moran C."/>
            <person name="Bed'hom B."/>
            <person name="Abzhanov A."/>
            <person name="Burgess S.C."/>
            <person name="Cooksey A.M."/>
            <person name="Castoe T.A."/>
            <person name="Crawford N.G."/>
            <person name="Densmore L.D."/>
            <person name="Drew J.C."/>
            <person name="Edwards S.V."/>
            <person name="Faircloth B.C."/>
            <person name="Fujita M.K."/>
            <person name="Greenwold M.J."/>
            <person name="Hoffmann F.G."/>
            <person name="Howard J.M."/>
            <person name="Iguchi T."/>
            <person name="Janes D.E."/>
            <person name="Khan S.Y."/>
            <person name="Kohno S."/>
            <person name="de Koning A.J."/>
            <person name="Lance S.L."/>
            <person name="McCarthy F.M."/>
            <person name="McCormack J.E."/>
            <person name="Merchant M.E."/>
            <person name="Peterson D.G."/>
            <person name="Pollock D.D."/>
            <person name="Pourmand N."/>
            <person name="Raney B.J."/>
            <person name="Roessler K.A."/>
            <person name="Sanford J.R."/>
            <person name="Sawyer R.H."/>
            <person name="Schmidt C.J."/>
            <person name="Triplett E.W."/>
            <person name="Tuberville T.D."/>
            <person name="Venegas-Anaya M."/>
            <person name="Howard J.T."/>
            <person name="Jarvis E.D."/>
            <person name="Guillette L.J.Jr."/>
            <person name="Glenn T.C."/>
            <person name="Green R.E."/>
            <person name="Ray D.A."/>
        </authorList>
    </citation>
    <scope>NUCLEOTIDE SEQUENCE [LARGE SCALE GENOMIC DNA]</scope>
    <source>
        <strain evidence="2">KSC_2009_1</strain>
    </source>
</reference>